<dbReference type="PANTHER" id="PTHR11439">
    <property type="entry name" value="GAG-POL-RELATED RETROTRANSPOSON"/>
    <property type="match status" value="1"/>
</dbReference>
<evidence type="ECO:0000313" key="5">
    <source>
        <dbReference type="EMBL" id="CAI3999461.1"/>
    </source>
</evidence>
<dbReference type="InterPro" id="IPR013103">
    <property type="entry name" value="RVT_2"/>
</dbReference>
<feature type="compositionally biased region" description="Basic and acidic residues" evidence="3">
    <location>
        <begin position="1492"/>
        <end position="1503"/>
    </location>
</feature>
<keyword evidence="1" id="KW-0862">Zinc</keyword>
<feature type="region of interest" description="Disordered" evidence="3">
    <location>
        <begin position="1867"/>
        <end position="1906"/>
    </location>
</feature>
<comment type="caution">
    <text evidence="5">The sequence shown here is derived from an EMBL/GenBank/DDBJ whole genome shotgun (WGS) entry which is preliminary data.</text>
</comment>
<feature type="region of interest" description="Disordered" evidence="3">
    <location>
        <begin position="2510"/>
        <end position="2545"/>
    </location>
</feature>
<reference evidence="6" key="2">
    <citation type="submission" date="2024-04" db="EMBL/GenBank/DDBJ databases">
        <authorList>
            <person name="Chen Y."/>
            <person name="Shah S."/>
            <person name="Dougan E. K."/>
            <person name="Thang M."/>
            <person name="Chan C."/>
        </authorList>
    </citation>
    <scope>NUCLEOTIDE SEQUENCE [LARGE SCALE GENOMIC DNA]</scope>
</reference>
<feature type="coiled-coil region" evidence="2">
    <location>
        <begin position="994"/>
        <end position="1028"/>
    </location>
</feature>
<dbReference type="GO" id="GO:0003676">
    <property type="term" value="F:nucleic acid binding"/>
    <property type="evidence" value="ECO:0007669"/>
    <property type="project" value="InterPro"/>
</dbReference>
<evidence type="ECO:0000256" key="1">
    <source>
        <dbReference type="PROSITE-ProRule" id="PRU00047"/>
    </source>
</evidence>
<feature type="compositionally biased region" description="Basic and acidic residues" evidence="3">
    <location>
        <begin position="2580"/>
        <end position="2605"/>
    </location>
</feature>
<feature type="compositionally biased region" description="Acidic residues" evidence="3">
    <location>
        <begin position="1867"/>
        <end position="1886"/>
    </location>
</feature>
<feature type="compositionally biased region" description="Low complexity" evidence="3">
    <location>
        <begin position="2616"/>
        <end position="2634"/>
    </location>
</feature>
<feature type="region of interest" description="Disordered" evidence="3">
    <location>
        <begin position="2062"/>
        <end position="2092"/>
    </location>
</feature>
<name>A0A9P1D028_9DINO</name>
<dbReference type="GO" id="GO:0008270">
    <property type="term" value="F:zinc ion binding"/>
    <property type="evidence" value="ECO:0007669"/>
    <property type="project" value="UniProtKB-KW"/>
</dbReference>
<keyword evidence="1" id="KW-0479">Metal-binding</keyword>
<dbReference type="OrthoDB" id="407867at2759"/>
<proteinExistence type="predicted"/>
<organism evidence="5">
    <name type="scientific">Cladocopium goreaui</name>
    <dbReference type="NCBI Taxonomy" id="2562237"/>
    <lineage>
        <taxon>Eukaryota</taxon>
        <taxon>Sar</taxon>
        <taxon>Alveolata</taxon>
        <taxon>Dinophyceae</taxon>
        <taxon>Suessiales</taxon>
        <taxon>Symbiodiniaceae</taxon>
        <taxon>Cladocopium</taxon>
    </lineage>
</organism>
<evidence type="ECO:0000313" key="8">
    <source>
        <dbReference type="Proteomes" id="UP001152797"/>
    </source>
</evidence>
<feature type="compositionally biased region" description="Basic residues" evidence="3">
    <location>
        <begin position="1519"/>
        <end position="1536"/>
    </location>
</feature>
<evidence type="ECO:0000256" key="3">
    <source>
        <dbReference type="SAM" id="MobiDB-lite"/>
    </source>
</evidence>
<sequence>MNPLSGARSSFSDNSEHSQRLSIFAQRLHDETEMQYNKVLIKAFDQLVCRKVDLWEPVSRDEFVHLLRDFKLGEEGAKAIFKLSARADGRTAPGEVLLRSLGGFGRKYRKLRQLLGLKVEFSSRASSKRSSVEVEVEKLETLPKAQEIEISNLSIGLSRDYEKAEEDARLKARARLNKAVRKIGLTFNLSKSDKKAADTPSDTSVPRDPMVELDLALPRRSISDTDTQLASAAHVSMQVAVDLSVLGSKSTPRRSSFSGSAVRRASTVGGFGFDRRKSDAEWIFGSTDEEQPKEDWEFQNHVWQSRVSKDDAMAPAAPLLEASAEELAEFALMAQAEARHNSGEGPSSLHVAARRKLESGEFVNRTAEARGELFASEALQWSMALEALQRSCWTLRKAFKGPGKAFEYLASHVPSATAELGEAELREALSAALQETPSLTIPLWQVEGMVKVLLHIDGEETLRKSSFHRAMHFLQPCLSLSQLRARLVGRYGTLEAGLRELQRDIDESKALSVDQFEPLFLRKAGVLHHDFSGIFQEACLLGGRNCDLAAVGDLSTERKLMGLRLRGDGGILSQGLLASNVPWALDHCHILQSLQLWQQKMGGASFAAWLNEEAHNVPLEELLKPLPSEVIQQVSALLLHRGATSSTWLQQLPALRGLGAPLEAPCVEEAALEAARELHRLMKAKYDNFKEAYAALDPREDGLTLEDWEEKCQVMWPFGEDTWVLIHNRMVGEGKNAKVFLKDFASSLSLAVPVESLYTLRLRCQKLHGSVAKAWTFHLGEADEGRPPVVPAVLCRRCDKVSLQKWQQSMLKMSVSHFDALQLFRLIITSPFHAAMPPHLGERDGLRISRAAFLAAMRSSAIDASNTILELLQRTRSLFPVSAAFESHPFPRHPLDQNAFAEAVAPILQRCRAASQIFASSEALREEAILLFNYLDVYSEGLVMVESLLEVMTAVQAAYLFTEDPGESLATQGHEVRGSQGSVQYFDPGHAQVLAMDQQQAAQVLQSLQELQTEVNRLRGREAELTAQVASFGAGSAASAGPGSALAQLVQSQKELVDALRSKEQVRLVDNKGLGKPDKFDGTAERFLSWKIKTSSYLASVRKDLREILVWAEDCDHAITADDIDKAFGSQADAIDQVSNISELRRELWDALLMLTEREPFDIVLNTGECGIESWRKLTRRYDPSTGGRKRALLNAILSPARSKMEDLPSNLEKLLDSIRLYERRKDASGNRTMLAEDIKINVIERLVPAELERHLVLNRDRFKTFESMLSEIQSYVEHATGNKIKVVNSQPYDAHGRGDDPMDVGSFGKDAKGKGKGKKGAGGKPGKGNATAEKRTCHNCGRPGHLRADCWAPGGPKHKGTGGKGNSNQNKDKGKGKGSPGKHKQKPKGGKSVNNVEQGEPEAEDWDAADGDDGQQAANGLTLYGVDGPPHDEDDDESFQVDPESEESEASTSRRRWFSLPHPRASWPEEWDDPDYDGPSGSSGSRPLRSLRLEEVTEHETTTSKSASSKAPRTPQGRPKRGRSPKSSTPKRGKASRSGPVTPESALRRFRMTSMTPPPRRRLRHGPQTPEELLRSSTPLPKTPPTPIAWPASPPQQPIASPKTPPGPPPGWQSQVASPKTPPCPPPGWQSSQVKPPPPVKASSAASTSGSRLVQMLKAALSSQIRKAQEEDPGSGDGQSDAMLAALRNRSVKAPHITKQNISDPSFHDSRYHAEIAKGVAHNVAWRNERLRRRAIVHRRGGVKARAAERIRLDKEWHERFDNPENPEGIVRIEDEDNLDAGIETVVVGKAGQSTVIEFSMEERKTLRQFPDDEAKLLRKDPKKKPMTKRVRSVGYRVKKNRNRNVARKMARKNRPALVLKENTEVDADEDDDEMEEVYIEEPDEPRDRLGRGDPDGGAGSAPAAVYSLGASDDWRKWERAELNIDTGAAITAVPLDFAKDYPRSESNGASYKAANAEPIEDQGSVKLVGYDESGNKIPIDCRVADVHRPLLSGSEIAKNYHIALGPSSGRLIPRNTPAGRAYSKAMKDLIRDYGDSMPIVHNRRGVRPQINAVGEDPAVSAGADAMEDGGDVSAASAGAGSSGDVPAASAGADAFEDEVDLEIGEEQRKAIVKKEPHQPSQAEVDEHESTGHVVHRSWCLHCKRARVTADRHVPKELDEPETQLPTLSLDYFYMNQDQVADEATLPSIVAKCHKTKRFWASVLPGKGADAFAIAWLGGVLDDAGFNKVILKSDGEPSLVSLKQKVKEIKTHIEVHLVETPVEDHQANGFIEVGVREIKRQCRALLSDLEFKLERKVDPGHPLLVWLPRHAAFLLTRYRVGTDGKTAFERTYGRKWRIPLVRFGESILYRPRANRGGKRNDLAPRVSIGMYVGTGNRNSDVFVMTERGIMKGNSIHRRPPDDQFKHDQFDSLRGLPWRLQEREHGGLRIALPDVAAPRERPAVQEVIPRNLYVTKNDLEKHGHTPLCPGCEAAILEMPSRAHNAECRQRIQIELDKTPEGQERIKRARERVAQGRRPRGAAAPPEGGGAEGGEATPPVVPGGEVEQPVLQDRVPLDAEMDASEAVGEPLVDTDFRGELRQREQEREGSPKRQKQEQSRGEKRSSQVDVEDLYNESSAQASGSAGPPAPDASSGVPEGAAAAPTSPETNQEMLHLCSLLKDVIAKGKVAEIFSPPRVAAQAQVVGLAPGFSIDLETKRGDGTHWDLSKDEHIRDLFQLLDYEKPEFLGGSPPCGPFSKLQNIVDAKGNVSPEVRAQRLKDGRKHLRTAVSAYEHQMNAGRYFYHEHPKGAASWEERAVKRLRADERVYEVTGPMCRWGMKAADGQGEGLVKKETTWLTNSPILAQTLQGCCSNKEGKVWHRHVHLVDGRARAAQKYPPKLVHAILKAIRRQLECDGELHSLSHGPVPDAGPVINEEEEFWKQLPDSDDTIVEPVLDAHSGAVLDVDKVRAARQEELAWVHKQGIYIKVPLTEAQQSGKPVITMKWIDRNKGDATHPNYRSRLVCREIKRASNADFIPDYASFSSMPPLESLKLLLSLMVTLRRSKSGNALKVRLLDISRAHFYGEAERDIFVQLPEGDRQEGFCGKLVKSMYGTRDASAIWQRSYTELLIRAGFAKNQAWPSCFYHEGYGGIRVLVHGDDFVVLADDAGQKYLEDTLRSKYDLRVDGSIGPGERHQQFAVLNRIVTYNEQEGSVSYEADPRHVDQMVRDLEMEKCKPVKTPSEKMSATEANLKLTTPTITPDRVSFFRSLVMRASYVAQDRPDIAEAVKCLSRRMHEPKESDFQDLKRLVRFLKGKPRVLLKFGRQKFADTIHMYVDSDFAGCFLTRHSTSGLVATFGRHTVKASSTLQSTISLSSGEAEYYSIVRGVSIGMSLQEILRGGVTGYRVLTSCYANLWLKNTVKPGIDRLEVKAISERRSPRVTTQLEIRAAAGFADAIFGFQHVTSTI</sequence>
<protein>
    <submittedName>
        <fullName evidence="7">Retrovirus-related Pol polyprotein from transposon TNT 1-94</fullName>
    </submittedName>
</protein>
<dbReference type="Pfam" id="PF00098">
    <property type="entry name" value="zf-CCHC"/>
    <property type="match status" value="1"/>
</dbReference>
<evidence type="ECO:0000256" key="2">
    <source>
        <dbReference type="SAM" id="Coils"/>
    </source>
</evidence>
<evidence type="ECO:0000313" key="6">
    <source>
        <dbReference type="EMBL" id="CAL1152836.1"/>
    </source>
</evidence>
<reference evidence="5" key="1">
    <citation type="submission" date="2022-10" db="EMBL/GenBank/DDBJ databases">
        <authorList>
            <person name="Chen Y."/>
            <person name="Dougan E. K."/>
            <person name="Chan C."/>
            <person name="Rhodes N."/>
            <person name="Thang M."/>
        </authorList>
    </citation>
    <scope>NUCLEOTIDE SEQUENCE</scope>
</reference>
<keyword evidence="2" id="KW-0175">Coiled coil</keyword>
<feature type="compositionally biased region" description="Pro residues" evidence="3">
    <location>
        <begin position="1582"/>
        <end position="1612"/>
    </location>
</feature>
<dbReference type="EMBL" id="CAMXCT020002635">
    <property type="protein sequence ID" value="CAL1152836.1"/>
    <property type="molecule type" value="Genomic_DNA"/>
</dbReference>
<feature type="compositionally biased region" description="Basic residues" evidence="3">
    <location>
        <begin position="1377"/>
        <end position="1390"/>
    </location>
</feature>
<feature type="domain" description="CCHC-type" evidence="4">
    <location>
        <begin position="1338"/>
        <end position="1351"/>
    </location>
</feature>
<feature type="region of interest" description="Disordered" evidence="3">
    <location>
        <begin position="2580"/>
        <end position="2648"/>
    </location>
</feature>
<evidence type="ECO:0000259" key="4">
    <source>
        <dbReference type="PROSITE" id="PS50158"/>
    </source>
</evidence>
<feature type="compositionally biased region" description="Low complexity" evidence="3">
    <location>
        <begin position="1478"/>
        <end position="1491"/>
    </location>
</feature>
<feature type="compositionally biased region" description="Acidic residues" evidence="3">
    <location>
        <begin position="1400"/>
        <end position="1414"/>
    </location>
</feature>
<dbReference type="InterPro" id="IPR036397">
    <property type="entry name" value="RNaseH_sf"/>
</dbReference>
<accession>A0A9P1D028</accession>
<dbReference type="InterPro" id="IPR001878">
    <property type="entry name" value="Znf_CCHC"/>
</dbReference>
<keyword evidence="8" id="KW-1185">Reference proteome</keyword>
<dbReference type="Proteomes" id="UP001152797">
    <property type="component" value="Unassembled WGS sequence"/>
</dbReference>
<dbReference type="EMBL" id="CAMXCT030002635">
    <property type="protein sequence ID" value="CAL4786773.1"/>
    <property type="molecule type" value="Genomic_DNA"/>
</dbReference>
<dbReference type="SMART" id="SM00343">
    <property type="entry name" value="ZnF_C2HC"/>
    <property type="match status" value="1"/>
</dbReference>
<feature type="compositionally biased region" description="Low complexity" evidence="3">
    <location>
        <begin position="2073"/>
        <end position="2092"/>
    </location>
</feature>
<gene>
    <name evidence="5" type="ORF">C1SCF055_LOCUS25655</name>
</gene>
<dbReference type="Gene3D" id="3.30.420.10">
    <property type="entry name" value="Ribonuclease H-like superfamily/Ribonuclease H"/>
    <property type="match status" value="1"/>
</dbReference>
<keyword evidence="1" id="KW-0863">Zinc-finger</keyword>
<feature type="region of interest" description="Disordered" evidence="3">
    <location>
        <begin position="1291"/>
        <end position="1652"/>
    </location>
</feature>
<dbReference type="PROSITE" id="PS50158">
    <property type="entry name" value="ZF_CCHC"/>
    <property type="match status" value="1"/>
</dbReference>
<dbReference type="Pfam" id="PF07727">
    <property type="entry name" value="RVT_2"/>
    <property type="match status" value="1"/>
</dbReference>
<feature type="compositionally biased region" description="Low complexity" evidence="3">
    <location>
        <begin position="2533"/>
        <end position="2545"/>
    </location>
</feature>
<dbReference type="PANTHER" id="PTHR11439:SF483">
    <property type="entry name" value="PEPTIDE SYNTHASE GLIP-LIKE, PUTATIVE (AFU_ORTHOLOGUE AFUA_3G12920)-RELATED"/>
    <property type="match status" value="1"/>
</dbReference>
<feature type="compositionally biased region" description="Acidic residues" evidence="3">
    <location>
        <begin position="1433"/>
        <end position="1450"/>
    </location>
</feature>
<dbReference type="EMBL" id="CAMXCT010002635">
    <property type="protein sequence ID" value="CAI3999461.1"/>
    <property type="molecule type" value="Genomic_DNA"/>
</dbReference>
<evidence type="ECO:0000313" key="7">
    <source>
        <dbReference type="EMBL" id="CAL4786773.1"/>
    </source>
</evidence>
<feature type="compositionally biased region" description="Basic and acidic residues" evidence="3">
    <location>
        <begin position="1887"/>
        <end position="1896"/>
    </location>
</feature>